<feature type="transmembrane region" description="Helical" evidence="1">
    <location>
        <begin position="69"/>
        <end position="91"/>
    </location>
</feature>
<dbReference type="Proteomes" id="UP000254235">
    <property type="component" value="Unassembled WGS sequence"/>
</dbReference>
<keyword evidence="1" id="KW-0812">Transmembrane</keyword>
<gene>
    <name evidence="2" type="ORF">NCTC13043_01563</name>
</gene>
<organism evidence="2 3">
    <name type="scientific">Prevotella pallens</name>
    <dbReference type="NCBI Taxonomy" id="60133"/>
    <lineage>
        <taxon>Bacteria</taxon>
        <taxon>Pseudomonadati</taxon>
        <taxon>Bacteroidota</taxon>
        <taxon>Bacteroidia</taxon>
        <taxon>Bacteroidales</taxon>
        <taxon>Prevotellaceae</taxon>
        <taxon>Prevotella</taxon>
    </lineage>
</organism>
<keyword evidence="1" id="KW-1133">Transmembrane helix</keyword>
<keyword evidence="1" id="KW-0472">Membrane</keyword>
<evidence type="ECO:0000313" key="3">
    <source>
        <dbReference type="Proteomes" id="UP000254235"/>
    </source>
</evidence>
<protein>
    <submittedName>
        <fullName evidence="2">Uncharacterized protein</fullName>
    </submittedName>
</protein>
<accession>A0A379F3F1</accession>
<evidence type="ECO:0000256" key="1">
    <source>
        <dbReference type="SAM" id="Phobius"/>
    </source>
</evidence>
<feature type="transmembrane region" description="Helical" evidence="1">
    <location>
        <begin position="38"/>
        <end position="57"/>
    </location>
</feature>
<proteinExistence type="predicted"/>
<evidence type="ECO:0000313" key="2">
    <source>
        <dbReference type="EMBL" id="SUC12943.1"/>
    </source>
</evidence>
<dbReference type="AlphaFoldDB" id="A0A379F3F1"/>
<reference evidence="2 3" key="1">
    <citation type="submission" date="2018-06" db="EMBL/GenBank/DDBJ databases">
        <authorList>
            <consortium name="Pathogen Informatics"/>
            <person name="Doyle S."/>
        </authorList>
    </citation>
    <scope>NUCLEOTIDE SEQUENCE [LARGE SCALE GENOMIC DNA]</scope>
    <source>
        <strain evidence="2 3">NCTC13043</strain>
    </source>
</reference>
<feature type="transmembrane region" description="Helical" evidence="1">
    <location>
        <begin position="152"/>
        <end position="171"/>
    </location>
</feature>
<feature type="transmembrane region" description="Helical" evidence="1">
    <location>
        <begin position="103"/>
        <end position="123"/>
    </location>
</feature>
<name>A0A379F3F1_9BACT</name>
<dbReference type="EMBL" id="UGTP01000001">
    <property type="protein sequence ID" value="SUC12943.1"/>
    <property type="molecule type" value="Genomic_DNA"/>
</dbReference>
<sequence length="176" mass="21309">MQLAGSQWYGINDSSLWLGCFRCIFLRKIWNGRIKYRFLEQMIDFYFMIHYVVYRFYRKRSTQDRDTCLLYAFSLHIILSEFLLLGAGHFLCKLFEIQNIINKPFLCFYVVISLIFKSLVFCWKDRYLKIFTEYEKQIDTPAMKRKMKNAKIFNYSIFIVDIIMLFIGDYLNHHGG</sequence>